<dbReference type="GO" id="GO:0009366">
    <property type="term" value="C:enterobactin synthetase complex"/>
    <property type="evidence" value="ECO:0007669"/>
    <property type="project" value="TreeGrafter"/>
</dbReference>
<evidence type="ECO:0000256" key="2">
    <source>
        <dbReference type="ARBA" id="ARBA00006432"/>
    </source>
</evidence>
<reference evidence="6 7" key="1">
    <citation type="submission" date="2014-08" db="EMBL/GenBank/DDBJ databases">
        <title>Genomic and Phenotypic Diversity of Colwellia psychrerythraea strains from Disparate Marine Basins.</title>
        <authorList>
            <person name="Techtmann S.M."/>
            <person name="Stelling S.C."/>
            <person name="Utturkar S.M."/>
            <person name="Alshibli N."/>
            <person name="Harris A."/>
            <person name="Brown S.D."/>
            <person name="Hazen T.C."/>
        </authorList>
    </citation>
    <scope>NUCLEOTIDE SEQUENCE [LARGE SCALE GENOMIC DNA]</scope>
    <source>
        <strain evidence="6 7">GAB14E</strain>
    </source>
</reference>
<evidence type="ECO:0000259" key="5">
    <source>
        <dbReference type="PROSITE" id="PS50075"/>
    </source>
</evidence>
<dbReference type="FunFam" id="3.40.50.980:FF:000002">
    <property type="entry name" value="Enterobactin synthetase component F"/>
    <property type="match status" value="1"/>
</dbReference>
<dbReference type="AlphaFoldDB" id="A0A099L6M0"/>
<keyword evidence="3" id="KW-0596">Phosphopantetheine</keyword>
<dbReference type="InterPro" id="IPR006162">
    <property type="entry name" value="Ppantetheine_attach_site"/>
</dbReference>
<keyword evidence="4" id="KW-0597">Phosphoprotein</keyword>
<dbReference type="Pfam" id="PF00550">
    <property type="entry name" value="PP-binding"/>
    <property type="match status" value="1"/>
</dbReference>
<dbReference type="Gene3D" id="3.40.50.980">
    <property type="match status" value="2"/>
</dbReference>
<comment type="caution">
    <text evidence="6">The sequence shown here is derived from an EMBL/GenBank/DDBJ whole genome shotgun (WGS) entry which is preliminary data.</text>
</comment>
<dbReference type="FunFam" id="1.10.1200.10:FF:000005">
    <property type="entry name" value="Nonribosomal peptide synthetase 1"/>
    <property type="match status" value="1"/>
</dbReference>
<gene>
    <name evidence="6" type="ORF">GAB14E_1117</name>
</gene>
<dbReference type="GO" id="GO:0047462">
    <property type="term" value="F:phenylalanine racemase (ATP-hydrolyzing) activity"/>
    <property type="evidence" value="ECO:0007669"/>
    <property type="project" value="UniProtKB-EC"/>
</dbReference>
<dbReference type="GO" id="GO:0047527">
    <property type="term" value="F:2,3-dihydroxybenzoate-serine ligase activity"/>
    <property type="evidence" value="ECO:0007669"/>
    <property type="project" value="TreeGrafter"/>
</dbReference>
<dbReference type="EMBL" id="JQEC01000002">
    <property type="protein sequence ID" value="KGJ97528.1"/>
    <property type="molecule type" value="Genomic_DNA"/>
</dbReference>
<dbReference type="InterPro" id="IPR025110">
    <property type="entry name" value="AMP-bd_C"/>
</dbReference>
<dbReference type="PATRIC" id="fig|28229.3.peg.273"/>
<dbReference type="InterPro" id="IPR000873">
    <property type="entry name" value="AMP-dep_synth/lig_dom"/>
</dbReference>
<dbReference type="RefSeq" id="WP_033080394.1">
    <property type="nucleotide sequence ID" value="NZ_JQEC01000002.1"/>
</dbReference>
<dbReference type="PANTHER" id="PTHR45527:SF1">
    <property type="entry name" value="FATTY ACID SYNTHASE"/>
    <property type="match status" value="1"/>
</dbReference>
<protein>
    <submittedName>
        <fullName evidence="6">Amino acid adenylation domain protein</fullName>
        <ecNumber evidence="6">5.1.1.11</ecNumber>
    </submittedName>
</protein>
<dbReference type="InterPro" id="IPR023213">
    <property type="entry name" value="CAT-like_dom_sf"/>
</dbReference>
<dbReference type="Pfam" id="PF00501">
    <property type="entry name" value="AMP-binding"/>
    <property type="match status" value="1"/>
</dbReference>
<name>A0A099L6M0_COLPS</name>
<dbReference type="PROSITE" id="PS00455">
    <property type="entry name" value="AMP_BINDING"/>
    <property type="match status" value="1"/>
</dbReference>
<dbReference type="PANTHER" id="PTHR45527">
    <property type="entry name" value="NONRIBOSOMAL PEPTIDE SYNTHETASE"/>
    <property type="match status" value="1"/>
</dbReference>
<dbReference type="SUPFAM" id="SSF52777">
    <property type="entry name" value="CoA-dependent acyltransferases"/>
    <property type="match status" value="2"/>
</dbReference>
<dbReference type="FunFam" id="3.40.50.980:FF:000001">
    <property type="entry name" value="Non-ribosomal peptide synthetase"/>
    <property type="match status" value="1"/>
</dbReference>
<evidence type="ECO:0000313" key="7">
    <source>
        <dbReference type="Proteomes" id="UP000029868"/>
    </source>
</evidence>
<dbReference type="InterPro" id="IPR009081">
    <property type="entry name" value="PP-bd_ACP"/>
</dbReference>
<dbReference type="Gene3D" id="2.30.38.10">
    <property type="entry name" value="Luciferase, Domain 3"/>
    <property type="match status" value="1"/>
</dbReference>
<dbReference type="FunFam" id="3.30.300.30:FF:000010">
    <property type="entry name" value="Enterobactin synthetase component F"/>
    <property type="match status" value="1"/>
</dbReference>
<dbReference type="CDD" id="cd05930">
    <property type="entry name" value="A_NRPS"/>
    <property type="match status" value="1"/>
</dbReference>
<proteinExistence type="inferred from homology"/>
<dbReference type="NCBIfam" id="TIGR01733">
    <property type="entry name" value="AA-adenyl-dom"/>
    <property type="match status" value="1"/>
</dbReference>
<dbReference type="SUPFAM" id="SSF56801">
    <property type="entry name" value="Acetyl-CoA synthetase-like"/>
    <property type="match status" value="1"/>
</dbReference>
<accession>A0A099L6M0</accession>
<dbReference type="Gene3D" id="1.10.1200.10">
    <property type="entry name" value="ACP-like"/>
    <property type="match status" value="1"/>
</dbReference>
<dbReference type="GO" id="GO:0031177">
    <property type="term" value="F:phosphopantetheine binding"/>
    <property type="evidence" value="ECO:0007669"/>
    <property type="project" value="TreeGrafter"/>
</dbReference>
<feature type="domain" description="Carrier" evidence="5">
    <location>
        <begin position="1012"/>
        <end position="1087"/>
    </location>
</feature>
<dbReference type="InterPro" id="IPR036736">
    <property type="entry name" value="ACP-like_sf"/>
</dbReference>
<evidence type="ECO:0000256" key="3">
    <source>
        <dbReference type="ARBA" id="ARBA00022450"/>
    </source>
</evidence>
<dbReference type="InterPro" id="IPR045851">
    <property type="entry name" value="AMP-bd_C_sf"/>
</dbReference>
<dbReference type="FunFam" id="3.40.50.12780:FF:000012">
    <property type="entry name" value="Non-ribosomal peptide synthetase"/>
    <property type="match status" value="1"/>
</dbReference>
<dbReference type="Pfam" id="PF00668">
    <property type="entry name" value="Condensation"/>
    <property type="match status" value="1"/>
</dbReference>
<evidence type="ECO:0000313" key="6">
    <source>
        <dbReference type="EMBL" id="KGJ97528.1"/>
    </source>
</evidence>
<dbReference type="Gene3D" id="3.30.559.10">
    <property type="entry name" value="Chloramphenicol acetyltransferase-like domain"/>
    <property type="match status" value="1"/>
</dbReference>
<dbReference type="Gene3D" id="3.30.559.30">
    <property type="entry name" value="Nonribosomal peptide synthetase, condensation domain"/>
    <property type="match status" value="1"/>
</dbReference>
<dbReference type="InterPro" id="IPR010071">
    <property type="entry name" value="AA_adenyl_dom"/>
</dbReference>
<dbReference type="PROSITE" id="PS50075">
    <property type="entry name" value="CARRIER"/>
    <property type="match status" value="1"/>
</dbReference>
<dbReference type="SUPFAM" id="SSF47336">
    <property type="entry name" value="ACP-like"/>
    <property type="match status" value="1"/>
</dbReference>
<dbReference type="Pfam" id="PF13193">
    <property type="entry name" value="AMP-binding_C"/>
    <property type="match status" value="1"/>
</dbReference>
<dbReference type="OrthoDB" id="9757559at2"/>
<dbReference type="PROSITE" id="PS00012">
    <property type="entry name" value="PHOSPHOPANTETHEINE"/>
    <property type="match status" value="1"/>
</dbReference>
<comment type="cofactor">
    <cofactor evidence="1">
        <name>pantetheine 4'-phosphate</name>
        <dbReference type="ChEBI" id="CHEBI:47942"/>
    </cofactor>
</comment>
<evidence type="ECO:0000256" key="1">
    <source>
        <dbReference type="ARBA" id="ARBA00001957"/>
    </source>
</evidence>
<dbReference type="CDD" id="cd19531">
    <property type="entry name" value="LCL_NRPS-like"/>
    <property type="match status" value="1"/>
</dbReference>
<keyword evidence="6" id="KW-0413">Isomerase</keyword>
<organism evidence="6 7">
    <name type="scientific">Colwellia psychrerythraea</name>
    <name type="common">Vibrio psychroerythus</name>
    <dbReference type="NCBI Taxonomy" id="28229"/>
    <lineage>
        <taxon>Bacteria</taxon>
        <taxon>Pseudomonadati</taxon>
        <taxon>Pseudomonadota</taxon>
        <taxon>Gammaproteobacteria</taxon>
        <taxon>Alteromonadales</taxon>
        <taxon>Colwelliaceae</taxon>
        <taxon>Colwellia</taxon>
    </lineage>
</organism>
<dbReference type="InterPro" id="IPR020845">
    <property type="entry name" value="AMP-binding_CS"/>
</dbReference>
<dbReference type="EC" id="5.1.1.11" evidence="6"/>
<comment type="similarity">
    <text evidence="2">Belongs to the ATP-dependent AMP-binding enzyme family.</text>
</comment>
<dbReference type="GO" id="GO:0009239">
    <property type="term" value="P:enterobactin biosynthetic process"/>
    <property type="evidence" value="ECO:0007669"/>
    <property type="project" value="TreeGrafter"/>
</dbReference>
<dbReference type="Gene3D" id="3.30.300.30">
    <property type="match status" value="1"/>
</dbReference>
<dbReference type="GO" id="GO:0005829">
    <property type="term" value="C:cytosol"/>
    <property type="evidence" value="ECO:0007669"/>
    <property type="project" value="TreeGrafter"/>
</dbReference>
<dbReference type="Proteomes" id="UP000029868">
    <property type="component" value="Unassembled WGS sequence"/>
</dbReference>
<evidence type="ECO:0000256" key="4">
    <source>
        <dbReference type="ARBA" id="ARBA00022553"/>
    </source>
</evidence>
<sequence length="1106" mass="123448">MSNNELLAARKGNLSLTEKKALLGRLKSKSTNAISAPVITRLGRTHAPLSAAQQRLWFEWLLNPENTAYHLGGGIVLKGELEGNALAQSLQHLVQRHQALRSQFVEAENCFPEQRILPDMLIPLEKITQDELINTTKYKGLNQAQLQQRLLADFSQTGFDLRNGPLLRVQWISFNEHEHLLLVVMHHIISDAWSKNLIIQDFVGFYQLLIKGEIPQHKEHALQYTDFAQWQTDWLQSAAKEVQQQWKFWQQELTGQLPFINLGKTLTNGTKPAKGAILLDNLPTTFATKIKQLARSQGLTIFTVLLTAYQALLHRITGLEALLTAIPVANRNHYGTHDVVGFFVNVQLLHLEVSGADTLAKLLQRCSDKTLAIQANQDIPIDALMKRFQENFQSSAGYQVMFNHLKENNEQLQQLSGLALTEYITLTQGVMCDLALDTTELDNGAIKLQWSYDENRLTQEQVARFNQQYQAVLLQLVTQAETPIRAIPLLTVNEQQQLLNWGQGANSEQPILLHQCFSQQALKTPMAKALKIADQSLNYQQLNAQVNRLAHYLLAQGIGLESRVAIMLERSFDMVIAMLATLKVGAAYVPFDPTYPKQRLDFMWQHSDCELLCSHQTLVNHIPSSAQAKTIYLEALDTHLYSSDEPAVTVRPDNLAYIIYTSGSTGQPKGVACNHLGVANRIAWSQANYPISSEDRILQKTSFGFDVSIWEFFWPLIQGAELILAAPEQHKDPQQIQALIEQEQITVVHFVPSMLQAFLLSADVASCTSLRDIFTSGEALAKETQNQLLATLPQVGLRNLYGPTEAAIDVTYWNCQPDSDRQVPIGAPIAGVQAYVVDGDLNLVAPGRSGELLLGGHCLARGYLGRADLTAERFIASPFTHSGQRLYRTGDLVSWTEDGQIDYLGRIDQQIKIRGFRIELGEIEVQLLAQTNVQEAAVLAKAAVGGDKLVAYVVGENVDEQILQQTLAAVLPDYMLPSLIITLPAMPLTTNGKLDRKALPAPQWHSAVNFIAPEGEIENQLADIWQQVLQVDQIGRGDNFFSLGGHSLLAVTALSQIQQQWLVELTIRDLFQKQTLQALAQFIGEQISPNNEESLLDLEDFMETLV</sequence>
<dbReference type="InterPro" id="IPR001242">
    <property type="entry name" value="Condensation_dom"/>
</dbReference>
<dbReference type="GO" id="GO:0043041">
    <property type="term" value="P:amino acid activation for nonribosomal peptide biosynthetic process"/>
    <property type="evidence" value="ECO:0007669"/>
    <property type="project" value="TreeGrafter"/>
</dbReference>